<name>A0A8H7E250_9EURO</name>
<evidence type="ECO:0000313" key="2">
    <source>
        <dbReference type="EMBL" id="KAF7505303.1"/>
    </source>
</evidence>
<sequence length="153" mass="16706">MNLAAADRVWPSMQGPTTSLTCSSRLSRKLSLTGVSDRAGFDDPVHVDSGYATASTTSKSLEKESSSLEKHSSSAPPCDQTPSNSRSLPGSFKHGKLLEFDRAVSSDTIEQYKRIAVQLEVSLVEYIQKHYRTHSPMSMRLMVLGQNADCAKP</sequence>
<organism evidence="2 3">
    <name type="scientific">Endocarpon pusillum</name>
    <dbReference type="NCBI Taxonomy" id="364733"/>
    <lineage>
        <taxon>Eukaryota</taxon>
        <taxon>Fungi</taxon>
        <taxon>Dikarya</taxon>
        <taxon>Ascomycota</taxon>
        <taxon>Pezizomycotina</taxon>
        <taxon>Eurotiomycetes</taxon>
        <taxon>Chaetothyriomycetidae</taxon>
        <taxon>Verrucariales</taxon>
        <taxon>Verrucariaceae</taxon>
        <taxon>Endocarpon</taxon>
    </lineage>
</organism>
<protein>
    <submittedName>
        <fullName evidence="2">Uncharacterized protein</fullName>
    </submittedName>
</protein>
<feature type="region of interest" description="Disordered" evidence="1">
    <location>
        <begin position="36"/>
        <end position="91"/>
    </location>
</feature>
<feature type="region of interest" description="Disordered" evidence="1">
    <location>
        <begin position="1"/>
        <end position="21"/>
    </location>
</feature>
<dbReference type="EMBL" id="JAACFV010000113">
    <property type="protein sequence ID" value="KAF7505303.1"/>
    <property type="molecule type" value="Genomic_DNA"/>
</dbReference>
<feature type="compositionally biased region" description="Basic and acidic residues" evidence="1">
    <location>
        <begin position="60"/>
        <end position="72"/>
    </location>
</feature>
<comment type="caution">
    <text evidence="2">The sequence shown here is derived from an EMBL/GenBank/DDBJ whole genome shotgun (WGS) entry which is preliminary data.</text>
</comment>
<dbReference type="Proteomes" id="UP000606974">
    <property type="component" value="Unassembled WGS sequence"/>
</dbReference>
<proteinExistence type="predicted"/>
<keyword evidence="3" id="KW-1185">Reference proteome</keyword>
<evidence type="ECO:0000256" key="1">
    <source>
        <dbReference type="SAM" id="MobiDB-lite"/>
    </source>
</evidence>
<gene>
    <name evidence="2" type="ORF">GJ744_001090</name>
</gene>
<dbReference type="AlphaFoldDB" id="A0A8H7E250"/>
<evidence type="ECO:0000313" key="3">
    <source>
        <dbReference type="Proteomes" id="UP000606974"/>
    </source>
</evidence>
<reference evidence="2" key="1">
    <citation type="submission" date="2020-02" db="EMBL/GenBank/DDBJ databases">
        <authorList>
            <person name="Palmer J.M."/>
        </authorList>
    </citation>
    <scope>NUCLEOTIDE SEQUENCE</scope>
    <source>
        <strain evidence="2">EPUS1.4</strain>
        <tissue evidence="2">Thallus</tissue>
    </source>
</reference>
<accession>A0A8H7E250</accession>